<dbReference type="InterPro" id="IPR007081">
    <property type="entry name" value="RNA_pol_Rpb1_5"/>
</dbReference>
<organism evidence="9 10">
    <name type="scientific">Riccia fluitans</name>
    <dbReference type="NCBI Taxonomy" id="41844"/>
    <lineage>
        <taxon>Eukaryota</taxon>
        <taxon>Viridiplantae</taxon>
        <taxon>Streptophyta</taxon>
        <taxon>Embryophyta</taxon>
        <taxon>Marchantiophyta</taxon>
        <taxon>Marchantiopsida</taxon>
        <taxon>Marchantiidae</taxon>
        <taxon>Marchantiales</taxon>
        <taxon>Ricciaceae</taxon>
        <taxon>Riccia</taxon>
    </lineage>
</organism>
<dbReference type="Pfam" id="PF04998">
    <property type="entry name" value="RNA_pol_Rpb1_5"/>
    <property type="match status" value="1"/>
</dbReference>
<keyword evidence="2 6" id="KW-0808">Transferase</keyword>
<accession>A0ABD1YWT2</accession>
<keyword evidence="4 6" id="KW-0804">Transcription</keyword>
<evidence type="ECO:0000259" key="8">
    <source>
        <dbReference type="SMART" id="SM00663"/>
    </source>
</evidence>
<dbReference type="InterPro" id="IPR045867">
    <property type="entry name" value="DNA-dir_RpoC_beta_prime"/>
</dbReference>
<reference evidence="9 10" key="1">
    <citation type="submission" date="2024-09" db="EMBL/GenBank/DDBJ databases">
        <title>Chromosome-scale assembly of Riccia fluitans.</title>
        <authorList>
            <person name="Paukszto L."/>
            <person name="Sawicki J."/>
            <person name="Karawczyk K."/>
            <person name="Piernik-Szablinska J."/>
            <person name="Szczecinska M."/>
            <person name="Mazdziarz M."/>
        </authorList>
    </citation>
    <scope>NUCLEOTIDE SEQUENCE [LARGE SCALE GENOMIC DNA]</scope>
    <source>
        <strain evidence="9">Rf_01</strain>
        <tissue evidence="9">Aerial parts of the thallus</tissue>
    </source>
</reference>
<proteinExistence type="inferred from homology"/>
<dbReference type="Gene3D" id="1.10.132.30">
    <property type="match status" value="1"/>
</dbReference>
<comment type="similarity">
    <text evidence="6">Belongs to the RNA polymerase beta' chain family.</text>
</comment>
<dbReference type="Gene3D" id="4.10.860.120">
    <property type="entry name" value="RNA polymerase II, clamp domain"/>
    <property type="match status" value="1"/>
</dbReference>
<dbReference type="Gene3D" id="6.10.250.2940">
    <property type="match status" value="1"/>
</dbReference>
<evidence type="ECO:0000256" key="2">
    <source>
        <dbReference type="ARBA" id="ARBA00022679"/>
    </source>
</evidence>
<dbReference type="Pfam" id="PF04997">
    <property type="entry name" value="RNA_pol_Rpb1_1"/>
    <property type="match status" value="1"/>
</dbReference>
<feature type="domain" description="RNA polymerase N-terminal" evidence="8">
    <location>
        <begin position="391"/>
        <end position="700"/>
    </location>
</feature>
<feature type="compositionally biased region" description="Basic and acidic residues" evidence="7">
    <location>
        <begin position="1298"/>
        <end position="1310"/>
    </location>
</feature>
<dbReference type="Gene3D" id="1.10.274.100">
    <property type="entry name" value="RNA polymerase Rpb1, domain 3"/>
    <property type="match status" value="1"/>
</dbReference>
<dbReference type="PANTHER" id="PTHR19376">
    <property type="entry name" value="DNA-DIRECTED RNA POLYMERASE"/>
    <property type="match status" value="1"/>
</dbReference>
<feature type="region of interest" description="Disordered" evidence="7">
    <location>
        <begin position="218"/>
        <end position="290"/>
    </location>
</feature>
<feature type="region of interest" description="Disordered" evidence="7">
    <location>
        <begin position="1287"/>
        <end position="1310"/>
    </location>
</feature>
<dbReference type="Pfam" id="PF00623">
    <property type="entry name" value="RNA_pol_Rpb1_2"/>
    <property type="match status" value="1"/>
</dbReference>
<dbReference type="InterPro" id="IPR038120">
    <property type="entry name" value="Rpb1_funnel_sf"/>
</dbReference>
<dbReference type="SMART" id="SM00663">
    <property type="entry name" value="RPOLA_N"/>
    <property type="match status" value="1"/>
</dbReference>
<dbReference type="SUPFAM" id="SSF64484">
    <property type="entry name" value="beta and beta-prime subunits of DNA dependent RNA-polymerase"/>
    <property type="match status" value="1"/>
</dbReference>
<dbReference type="InterPro" id="IPR007066">
    <property type="entry name" value="RNA_pol_Rpb1_3"/>
</dbReference>
<dbReference type="InterPro" id="IPR044893">
    <property type="entry name" value="RNA_pol_Rpb1_clamp_domain"/>
</dbReference>
<dbReference type="PANTHER" id="PTHR19376:SF36">
    <property type="entry name" value="DNA-DIRECTED RNA POLYMERASE IV SUBUNIT 1"/>
    <property type="match status" value="1"/>
</dbReference>
<dbReference type="Pfam" id="PF04983">
    <property type="entry name" value="RNA_pol_Rpb1_3"/>
    <property type="match status" value="1"/>
</dbReference>
<evidence type="ECO:0000256" key="6">
    <source>
        <dbReference type="RuleBase" id="RU004279"/>
    </source>
</evidence>
<dbReference type="Proteomes" id="UP001605036">
    <property type="component" value="Unassembled WGS sequence"/>
</dbReference>
<evidence type="ECO:0000313" key="9">
    <source>
        <dbReference type="EMBL" id="KAL2634988.1"/>
    </source>
</evidence>
<evidence type="ECO:0000256" key="5">
    <source>
        <dbReference type="ARBA" id="ARBA00048552"/>
    </source>
</evidence>
<dbReference type="InterPro" id="IPR007080">
    <property type="entry name" value="RNA_pol_Rpb1_1"/>
</dbReference>
<dbReference type="InterPro" id="IPR007083">
    <property type="entry name" value="RNA_pol_Rpb1_4"/>
</dbReference>
<dbReference type="Gene3D" id="3.30.1490.180">
    <property type="entry name" value="RNA polymerase ii"/>
    <property type="match status" value="1"/>
</dbReference>
<feature type="compositionally biased region" description="Basic and acidic residues" evidence="7">
    <location>
        <begin position="226"/>
        <end position="236"/>
    </location>
</feature>
<protein>
    <recommendedName>
        <fullName evidence="6">DNA-directed RNA polymerase subunit</fullName>
        <ecNumber evidence="6">2.7.7.6</ecNumber>
    </recommendedName>
</protein>
<evidence type="ECO:0000256" key="7">
    <source>
        <dbReference type="SAM" id="MobiDB-lite"/>
    </source>
</evidence>
<comment type="catalytic activity">
    <reaction evidence="5 6">
        <text>RNA(n) + a ribonucleoside 5'-triphosphate = RNA(n+1) + diphosphate</text>
        <dbReference type="Rhea" id="RHEA:21248"/>
        <dbReference type="Rhea" id="RHEA-COMP:14527"/>
        <dbReference type="Rhea" id="RHEA-COMP:17342"/>
        <dbReference type="ChEBI" id="CHEBI:33019"/>
        <dbReference type="ChEBI" id="CHEBI:61557"/>
        <dbReference type="ChEBI" id="CHEBI:140395"/>
        <dbReference type="EC" id="2.7.7.6"/>
    </reaction>
</comment>
<dbReference type="EC" id="2.7.7.6" evidence="6"/>
<dbReference type="InterPro" id="IPR042102">
    <property type="entry name" value="RNA_pol_Rpb1_3_sf"/>
</dbReference>
<comment type="caution">
    <text evidence="9">The sequence shown here is derived from an EMBL/GenBank/DDBJ whole genome shotgun (WGS) entry which is preliminary data.</text>
</comment>
<evidence type="ECO:0000313" key="10">
    <source>
        <dbReference type="Proteomes" id="UP001605036"/>
    </source>
</evidence>
<dbReference type="Gene3D" id="2.40.40.20">
    <property type="match status" value="1"/>
</dbReference>
<evidence type="ECO:0000256" key="1">
    <source>
        <dbReference type="ARBA" id="ARBA00022478"/>
    </source>
</evidence>
<dbReference type="InterPro" id="IPR006592">
    <property type="entry name" value="RNA_pol_N"/>
</dbReference>
<dbReference type="GO" id="GO:0000428">
    <property type="term" value="C:DNA-directed RNA polymerase complex"/>
    <property type="evidence" value="ECO:0007669"/>
    <property type="project" value="UniProtKB-KW"/>
</dbReference>
<feature type="compositionally biased region" description="Basic and acidic residues" evidence="7">
    <location>
        <begin position="270"/>
        <end position="284"/>
    </location>
</feature>
<keyword evidence="1 6" id="KW-0240">DNA-directed RNA polymerase</keyword>
<dbReference type="GO" id="GO:0003899">
    <property type="term" value="F:DNA-directed RNA polymerase activity"/>
    <property type="evidence" value="ECO:0007669"/>
    <property type="project" value="UniProtKB-EC"/>
</dbReference>
<keyword evidence="10" id="KW-1185">Reference proteome</keyword>
<comment type="function">
    <text evidence="6">DNA-dependent RNA polymerase catalyzes the transcription of DNA into RNA using the four ribonucleoside triphosphates as substrates.</text>
</comment>
<name>A0ABD1YWT2_9MARC</name>
<keyword evidence="3 6" id="KW-0548">Nucleotidyltransferase</keyword>
<dbReference type="EMBL" id="JBHFFA010000003">
    <property type="protein sequence ID" value="KAL2634988.1"/>
    <property type="molecule type" value="Genomic_DNA"/>
</dbReference>
<dbReference type="Gene3D" id="6.20.50.80">
    <property type="match status" value="1"/>
</dbReference>
<sequence>MEKLKCGKLVGIEFDVLRSQDIFKLSVIPAAQLEAESNSGSIERPKDLYDARLGVPTQRGKCETCGGDKRGPCGAARSCDGHFGHIELPSAIYHPYHVRRVVNLLKKLCLGCKRALKKKERPNILNLDSERDSLESGKAKKVTRKRKLSETRFDKKAGKTRKRTDIIEWLNKECSQGVAVDNLDARNGMWQAAVPKSLSKQSCLTSPVTLVKEEPVDLDPSYSEFGKQEIARDASQRSKSKKRSTRRSGSPNGADGAAPKEAEEAQMEEEPGKFPRVDPMEKNTKNLTDNTCRYCGMNSKGLGTKYPKLKFRVVSKVKRNGRIEAIEMFVEDKAGSSQLPAGFWDFVDGHPGSEAEKSRLLLPFEALKILRRVPVDDYEKLNNDRVITHPEAFILFAVPVTPNCNRLIMDDWNSTLIPRVIAGKGGPNSNLEALVSKVKQINSSYDLKRTYTTEVLDIEDLQLLVARHLRACKVVDFSSSKKENGAEKQETGGSLELKWLKAHVLSKRSNYSARTIVNGDPNLSVDEIGIPKEIAFRLTLQERVNSLNLSKWRKIISGVQSGKIVSPPGPLLLKTREGEFDLGKKFARVTVKIGDTVTRCLQNGDYVFANRPPSLHKHSLIALKVKIHQQLTFAINPLICAPFDGDFDGDAFHIFVPQSVECMAEQRELMSVSAQMVCPQGGQSMISLTQDTLLGGYMLTRSHLFLNRSEMSQLSMFCTAGLPPPAIVKCPTLSGPLWTGAQVYSMLLPHELDYRSADGDILVQRGELLLMSGGNASWLQASVNGLVKAICQSAGSDAAVRYLNSAQGLLHQWLMNRGFSVGLKDYYVAENRESRSTLVQGVHKCLRLSEEAALRQVLKLDRRVQERILAPKPNFHEKPEDIRHEGCFGLLLGDSRKDLKIKDLQRSAVEKYQSIVPIVDNLIYGYMDSENSLHAMVKSGSKGSMSKLIQQTGCLGLQLYKGESLLSVNGPSNKLFYCNQSLKFRKEDVFDNKDEIIEQPGYWESKGIVRSSFIDGLNPTEFYLHAMSSRGSMLREGIEEPNKIMRNLFLFMRDLYVAYDGSVRNRTGNFIIQFQYGGLDEKKVDSPCRAADMAGEPVGALAATAIAEPCYSVKLDSYHSSSLLKAGPIQLLQATIFPRRKSTLKVTDRTVVLRLLPGVEAHRRALRLKRELEKVPLNKFVSSWELEFSTDGGQYEKVYYEKIKPSYENVTRSCPWQCRILLNKKALRDYDLDVTAVKTRLNREFNSASSKECQPSLVFVNTKPSCSSRSTVVDDCLVFFPHESGSGAPLPTTPTTEPVKEGKESAPGDKAKAVKKEIKKIDVQNMFSVIVPSVLKATVKGHDDIESIKLVWEDGEDASRVPVPSRHPQITSRKRVDTGELVLEHALLDPRNSSCVWCGGCMGIHEKETNSSYKRDGKACAGYIQGA</sequence>
<gene>
    <name evidence="9" type="ORF">R1flu_006467</name>
</gene>
<evidence type="ECO:0000256" key="4">
    <source>
        <dbReference type="ARBA" id="ARBA00023163"/>
    </source>
</evidence>
<dbReference type="InterPro" id="IPR000722">
    <property type="entry name" value="RNA_pol_asu"/>
</dbReference>
<dbReference type="Pfam" id="PF05000">
    <property type="entry name" value="RNA_pol_Rpb1_4"/>
    <property type="match status" value="1"/>
</dbReference>
<evidence type="ECO:0000256" key="3">
    <source>
        <dbReference type="ARBA" id="ARBA00022695"/>
    </source>
</evidence>